<evidence type="ECO:0000256" key="1">
    <source>
        <dbReference type="ARBA" id="ARBA00001974"/>
    </source>
</evidence>
<keyword evidence="7" id="KW-1185">Reference proteome</keyword>
<dbReference type="Gene3D" id="3.30.465.10">
    <property type="match status" value="1"/>
</dbReference>
<keyword evidence="3" id="KW-0285">Flavoprotein</keyword>
<dbReference type="InterPro" id="IPR036318">
    <property type="entry name" value="FAD-bd_PCMH-like_sf"/>
</dbReference>
<dbReference type="AlphaFoldDB" id="A0A3N2R120"/>
<evidence type="ECO:0000256" key="3">
    <source>
        <dbReference type="ARBA" id="ARBA00022630"/>
    </source>
</evidence>
<comment type="caution">
    <text evidence="6">The sequence shown here is derived from an EMBL/GenBank/DDBJ whole genome shotgun (WGS) entry which is preliminary data.</text>
</comment>
<dbReference type="InterPro" id="IPR051264">
    <property type="entry name" value="FAD-oxidored/transferase_4"/>
</dbReference>
<evidence type="ECO:0000256" key="2">
    <source>
        <dbReference type="ARBA" id="ARBA00008000"/>
    </source>
</evidence>
<evidence type="ECO:0000256" key="4">
    <source>
        <dbReference type="ARBA" id="ARBA00022827"/>
    </source>
</evidence>
<dbReference type="Gene3D" id="3.30.70.2740">
    <property type="match status" value="1"/>
</dbReference>
<dbReference type="InterPro" id="IPR016171">
    <property type="entry name" value="Vanillyl_alc_oxidase_C-sub2"/>
</dbReference>
<dbReference type="GO" id="GO:0071949">
    <property type="term" value="F:FAD binding"/>
    <property type="evidence" value="ECO:0007669"/>
    <property type="project" value="InterPro"/>
</dbReference>
<accession>A0A3N2R120</accession>
<dbReference type="EMBL" id="RDRB01000005">
    <property type="protein sequence ID" value="ROU01170.1"/>
    <property type="molecule type" value="Genomic_DNA"/>
</dbReference>
<evidence type="ECO:0000313" key="7">
    <source>
        <dbReference type="Proteomes" id="UP000268016"/>
    </source>
</evidence>
<dbReference type="InterPro" id="IPR006094">
    <property type="entry name" value="Oxid_FAD_bind_N"/>
</dbReference>
<protein>
    <submittedName>
        <fullName evidence="6">FAD-binding oxidoreductase</fullName>
    </submittedName>
</protein>
<dbReference type="InterPro" id="IPR016169">
    <property type="entry name" value="FAD-bd_PCMH_sub2"/>
</dbReference>
<evidence type="ECO:0000259" key="5">
    <source>
        <dbReference type="PROSITE" id="PS51387"/>
    </source>
</evidence>
<dbReference type="OrthoDB" id="9811557at2"/>
<reference evidence="6 7" key="1">
    <citation type="submission" date="2018-10" db="EMBL/GenBank/DDBJ databases">
        <title>Histidinibacterium lentulum gen. nov., sp. nov., a marine bacterium from the culture broth of Picochlorum sp. 122.</title>
        <authorList>
            <person name="Wang G."/>
        </authorList>
    </citation>
    <scope>NUCLEOTIDE SEQUENCE [LARGE SCALE GENOMIC DNA]</scope>
    <source>
        <strain evidence="6 7">B17</strain>
    </source>
</reference>
<dbReference type="SUPFAM" id="SSF56176">
    <property type="entry name" value="FAD-binding/transporter-associated domain-like"/>
    <property type="match status" value="1"/>
</dbReference>
<feature type="domain" description="FAD-binding PCMH-type" evidence="5">
    <location>
        <begin position="31"/>
        <end position="209"/>
    </location>
</feature>
<sequence>MIETLSAIVGSANVATGPDAAAWARDWTGKYEGVPAAVVRPASTDEVAAILRVASEHRRAIVPVSGNTGLNGGAHAPGALVLSLDRMRAIRGIDTAARTAEVQAGVVLADLHAATEALDLIFPMTFGAKGSARIGGMIATNAGGSNVLRYGSMRHLVLGLEAVMADGRVMRLMGGLHKDNTGLDLRQLLIGSEGTLGIVTAAVLKLAPKPRAFATAMVAAASLPAALDLLNRLKDASVGSVEAFEYMPASYIARHMAHIRGSREPFAERHEVNILVELGATAARDATPGPDGRIPLAALLEAELEAALEAGLVLDATVAQSEAQRREMWTRRENAAEITFTGEAVVDTDIAVPLSAVPAFFDHVRPAVAALDPGATDLAVAHLGDGNVHYTVYPSREDPGLFAAIRATIDDTAVSLGGSFSAEHGIGLSKLEALRRLKDPVALDAMRAIKRALDPQNILNPGKTIP</sequence>
<dbReference type="Pfam" id="PF02913">
    <property type="entry name" value="FAD-oxidase_C"/>
    <property type="match status" value="1"/>
</dbReference>
<dbReference type="GO" id="GO:0022904">
    <property type="term" value="P:respiratory electron transport chain"/>
    <property type="evidence" value="ECO:0007669"/>
    <property type="project" value="TreeGrafter"/>
</dbReference>
<dbReference type="Proteomes" id="UP000268016">
    <property type="component" value="Unassembled WGS sequence"/>
</dbReference>
<dbReference type="PROSITE" id="PS51387">
    <property type="entry name" value="FAD_PCMH"/>
    <property type="match status" value="1"/>
</dbReference>
<comment type="similarity">
    <text evidence="2">Belongs to the FAD-binding oxidoreductase/transferase type 4 family.</text>
</comment>
<dbReference type="InterPro" id="IPR004113">
    <property type="entry name" value="FAD-bd_oxidored_4_C"/>
</dbReference>
<organism evidence="6 7">
    <name type="scientific">Histidinibacterium lentulum</name>
    <dbReference type="NCBI Taxonomy" id="2480588"/>
    <lineage>
        <taxon>Bacteria</taxon>
        <taxon>Pseudomonadati</taxon>
        <taxon>Pseudomonadota</taxon>
        <taxon>Alphaproteobacteria</taxon>
        <taxon>Rhodobacterales</taxon>
        <taxon>Paracoccaceae</taxon>
        <taxon>Histidinibacterium</taxon>
    </lineage>
</organism>
<dbReference type="PANTHER" id="PTHR43716">
    <property type="entry name" value="D-2-HYDROXYGLUTARATE DEHYDROGENASE, MITOCHONDRIAL"/>
    <property type="match status" value="1"/>
</dbReference>
<dbReference type="PANTHER" id="PTHR43716:SF2">
    <property type="entry name" value="BLL6224 PROTEIN"/>
    <property type="match status" value="1"/>
</dbReference>
<comment type="cofactor">
    <cofactor evidence="1">
        <name>FAD</name>
        <dbReference type="ChEBI" id="CHEBI:57692"/>
    </cofactor>
</comment>
<dbReference type="Gene3D" id="3.30.70.2190">
    <property type="match status" value="1"/>
</dbReference>
<evidence type="ECO:0000313" key="6">
    <source>
        <dbReference type="EMBL" id="ROU01170.1"/>
    </source>
</evidence>
<dbReference type="FunFam" id="1.10.45.10:FF:000001">
    <property type="entry name" value="D-lactate dehydrogenase mitochondrial"/>
    <property type="match status" value="1"/>
</dbReference>
<keyword evidence="4" id="KW-0274">FAD</keyword>
<dbReference type="Pfam" id="PF01565">
    <property type="entry name" value="FAD_binding_4"/>
    <property type="match status" value="1"/>
</dbReference>
<proteinExistence type="inferred from homology"/>
<dbReference type="InterPro" id="IPR016164">
    <property type="entry name" value="FAD-linked_Oxase-like_C"/>
</dbReference>
<dbReference type="RefSeq" id="WP_123642500.1">
    <property type="nucleotide sequence ID" value="NZ_ML119085.1"/>
</dbReference>
<dbReference type="GO" id="GO:0003824">
    <property type="term" value="F:catalytic activity"/>
    <property type="evidence" value="ECO:0007669"/>
    <property type="project" value="InterPro"/>
</dbReference>
<dbReference type="Gene3D" id="3.30.43.10">
    <property type="entry name" value="Uridine Diphospho-n-acetylenolpyruvylglucosamine Reductase, domain 2"/>
    <property type="match status" value="1"/>
</dbReference>
<dbReference type="InterPro" id="IPR016167">
    <property type="entry name" value="FAD-bd_PCMH_sub1"/>
</dbReference>
<gene>
    <name evidence="6" type="ORF">EAT49_11655</name>
</gene>
<name>A0A3N2R120_9RHOB</name>
<dbReference type="Gene3D" id="1.10.45.10">
    <property type="entry name" value="Vanillyl-alcohol Oxidase, Chain A, domain 4"/>
    <property type="match status" value="1"/>
</dbReference>
<dbReference type="SUPFAM" id="SSF55103">
    <property type="entry name" value="FAD-linked oxidases, C-terminal domain"/>
    <property type="match status" value="1"/>
</dbReference>
<dbReference type="InterPro" id="IPR016166">
    <property type="entry name" value="FAD-bd_PCMH"/>
</dbReference>